<evidence type="ECO:0000313" key="1">
    <source>
        <dbReference type="EMBL" id="CDW25123.1"/>
    </source>
</evidence>
<sequence>KISSPFFPHVQVAYTIVHRIEKSLPIREFSSICHNFRLQNTSQAWGLIKNIITLFSSCASCIYNCAQDRKISTDKILIINNKVNVKIIK</sequence>
<accession>A0A0K2TGG8</accession>
<dbReference type="EMBL" id="HACA01007762">
    <property type="protein sequence ID" value="CDW25123.1"/>
    <property type="molecule type" value="Transcribed_RNA"/>
</dbReference>
<reference evidence="1" key="1">
    <citation type="submission" date="2014-05" db="EMBL/GenBank/DDBJ databases">
        <authorList>
            <person name="Chronopoulou M."/>
        </authorList>
    </citation>
    <scope>NUCLEOTIDE SEQUENCE</scope>
    <source>
        <tissue evidence="1">Whole organism</tissue>
    </source>
</reference>
<organism evidence="1">
    <name type="scientific">Lepeophtheirus salmonis</name>
    <name type="common">Salmon louse</name>
    <name type="synonym">Caligus salmonis</name>
    <dbReference type="NCBI Taxonomy" id="72036"/>
    <lineage>
        <taxon>Eukaryota</taxon>
        <taxon>Metazoa</taxon>
        <taxon>Ecdysozoa</taxon>
        <taxon>Arthropoda</taxon>
        <taxon>Crustacea</taxon>
        <taxon>Multicrustacea</taxon>
        <taxon>Hexanauplia</taxon>
        <taxon>Copepoda</taxon>
        <taxon>Siphonostomatoida</taxon>
        <taxon>Caligidae</taxon>
        <taxon>Lepeophtheirus</taxon>
    </lineage>
</organism>
<feature type="non-terminal residue" evidence="1">
    <location>
        <position position="1"/>
    </location>
</feature>
<proteinExistence type="predicted"/>
<name>A0A0K2TGG8_LEPSM</name>
<dbReference type="AlphaFoldDB" id="A0A0K2TGG8"/>
<protein>
    <submittedName>
        <fullName evidence="1">Uncharacterized protein</fullName>
    </submittedName>
</protein>